<sequence length="117" mass="13173">MGLFGFGKKGKDVIDLGERFRKQKEKEEQMASSESASEGSSPGPLAFFDSSQDSSESGSEVINLSNSSGERRKRLAKRILEITNKLEDLSNQIYHLQQRIETIEKKTNVRFERSSSL</sequence>
<evidence type="ECO:0000313" key="3">
    <source>
        <dbReference type="EMBL" id="GAH50981.1"/>
    </source>
</evidence>
<feature type="region of interest" description="Disordered" evidence="2">
    <location>
        <begin position="22"/>
        <end position="71"/>
    </location>
</feature>
<name>X1FZB9_9ZZZZ</name>
<comment type="caution">
    <text evidence="3">The sequence shown here is derived from an EMBL/GenBank/DDBJ whole genome shotgun (WGS) entry which is preliminary data.</text>
</comment>
<evidence type="ECO:0000256" key="2">
    <source>
        <dbReference type="SAM" id="MobiDB-lite"/>
    </source>
</evidence>
<feature type="compositionally biased region" description="Low complexity" evidence="2">
    <location>
        <begin position="31"/>
        <end position="60"/>
    </location>
</feature>
<organism evidence="3">
    <name type="scientific">marine sediment metagenome</name>
    <dbReference type="NCBI Taxonomy" id="412755"/>
    <lineage>
        <taxon>unclassified sequences</taxon>
        <taxon>metagenomes</taxon>
        <taxon>ecological metagenomes</taxon>
    </lineage>
</organism>
<proteinExistence type="predicted"/>
<dbReference type="EMBL" id="BARU01023253">
    <property type="protein sequence ID" value="GAH50981.1"/>
    <property type="molecule type" value="Genomic_DNA"/>
</dbReference>
<feature type="non-terminal residue" evidence="3">
    <location>
        <position position="117"/>
    </location>
</feature>
<accession>X1FZB9</accession>
<feature type="coiled-coil region" evidence="1">
    <location>
        <begin position="72"/>
        <end position="106"/>
    </location>
</feature>
<reference evidence="3" key="1">
    <citation type="journal article" date="2014" name="Front. Microbiol.">
        <title>High frequency of phylogenetically diverse reductive dehalogenase-homologous genes in deep subseafloor sedimentary metagenomes.</title>
        <authorList>
            <person name="Kawai M."/>
            <person name="Futagami T."/>
            <person name="Toyoda A."/>
            <person name="Takaki Y."/>
            <person name="Nishi S."/>
            <person name="Hori S."/>
            <person name="Arai W."/>
            <person name="Tsubouchi T."/>
            <person name="Morono Y."/>
            <person name="Uchiyama I."/>
            <person name="Ito T."/>
            <person name="Fujiyama A."/>
            <person name="Inagaki F."/>
            <person name="Takami H."/>
        </authorList>
    </citation>
    <scope>NUCLEOTIDE SEQUENCE</scope>
    <source>
        <strain evidence="3">Expedition CK06-06</strain>
    </source>
</reference>
<evidence type="ECO:0000256" key="1">
    <source>
        <dbReference type="SAM" id="Coils"/>
    </source>
</evidence>
<protein>
    <submittedName>
        <fullName evidence="3">Uncharacterized protein</fullName>
    </submittedName>
</protein>
<keyword evidence="1" id="KW-0175">Coiled coil</keyword>
<dbReference type="AlphaFoldDB" id="X1FZB9"/>
<gene>
    <name evidence="3" type="ORF">S03H2_37760</name>
</gene>